<comment type="caution">
    <text evidence="1">The sequence shown here is derived from an EMBL/GenBank/DDBJ whole genome shotgun (WGS) entry which is preliminary data.</text>
</comment>
<organism evidence="1 2">
    <name type="scientific">Steinernema carpocapsae</name>
    <name type="common">Entomopathogenic nematode</name>
    <dbReference type="NCBI Taxonomy" id="34508"/>
    <lineage>
        <taxon>Eukaryota</taxon>
        <taxon>Metazoa</taxon>
        <taxon>Ecdysozoa</taxon>
        <taxon>Nematoda</taxon>
        <taxon>Chromadorea</taxon>
        <taxon>Rhabditida</taxon>
        <taxon>Tylenchina</taxon>
        <taxon>Panagrolaimomorpha</taxon>
        <taxon>Strongyloidoidea</taxon>
        <taxon>Steinernematidae</taxon>
        <taxon>Steinernema</taxon>
    </lineage>
</organism>
<dbReference type="Proteomes" id="UP000298663">
    <property type="component" value="Unassembled WGS sequence"/>
</dbReference>
<name>A0A4U8UXW2_STECR</name>
<reference evidence="1 2" key="2">
    <citation type="journal article" date="2019" name="G3 (Bethesda)">
        <title>Hybrid Assembly of the Genome of the Entomopathogenic Nematode Steinernema carpocapsae Identifies the X-Chromosome.</title>
        <authorList>
            <person name="Serra L."/>
            <person name="Macchietto M."/>
            <person name="Macias-Munoz A."/>
            <person name="McGill C.J."/>
            <person name="Rodriguez I.M."/>
            <person name="Rodriguez B."/>
            <person name="Murad R."/>
            <person name="Mortazavi A."/>
        </authorList>
    </citation>
    <scope>NUCLEOTIDE SEQUENCE [LARGE SCALE GENOMIC DNA]</scope>
    <source>
        <strain evidence="1 2">ALL</strain>
    </source>
</reference>
<sequence length="77" mass="8582">MIDGSKEISINHYLPSSSADQLPDRNVISTECLAELLRARSPDKKLLILDCRAKTCIDYSLASSFRTEILPFSRAPV</sequence>
<evidence type="ECO:0000313" key="2">
    <source>
        <dbReference type="Proteomes" id="UP000298663"/>
    </source>
</evidence>
<protein>
    <submittedName>
        <fullName evidence="1">Uncharacterized protein</fullName>
    </submittedName>
</protein>
<dbReference type="EMBL" id="AZBU02000001">
    <property type="protein sequence ID" value="TMS38360.1"/>
    <property type="molecule type" value="Genomic_DNA"/>
</dbReference>
<accession>A0A4U8UXW2</accession>
<reference evidence="1 2" key="1">
    <citation type="journal article" date="2015" name="Genome Biol.">
        <title>Comparative genomics of Steinernema reveals deeply conserved gene regulatory networks.</title>
        <authorList>
            <person name="Dillman A.R."/>
            <person name="Macchietto M."/>
            <person name="Porter C.F."/>
            <person name="Rogers A."/>
            <person name="Williams B."/>
            <person name="Antoshechkin I."/>
            <person name="Lee M.M."/>
            <person name="Goodwin Z."/>
            <person name="Lu X."/>
            <person name="Lewis E.E."/>
            <person name="Goodrich-Blair H."/>
            <person name="Stock S.P."/>
            <person name="Adams B.J."/>
            <person name="Sternberg P.W."/>
            <person name="Mortazavi A."/>
        </authorList>
    </citation>
    <scope>NUCLEOTIDE SEQUENCE [LARGE SCALE GENOMIC DNA]</scope>
    <source>
        <strain evidence="1 2">ALL</strain>
    </source>
</reference>
<gene>
    <name evidence="1" type="ORF">L596_005102</name>
</gene>
<proteinExistence type="predicted"/>
<keyword evidence="2" id="KW-1185">Reference proteome</keyword>
<dbReference type="AlphaFoldDB" id="A0A4U8UXW2"/>
<evidence type="ECO:0000313" key="1">
    <source>
        <dbReference type="EMBL" id="TMS38360.1"/>
    </source>
</evidence>